<dbReference type="InterPro" id="IPR025997">
    <property type="entry name" value="SBP_2_dom"/>
</dbReference>
<dbReference type="PANTHER" id="PTHR46847">
    <property type="entry name" value="D-ALLOSE-BINDING PERIPLASMIC PROTEIN-RELATED"/>
    <property type="match status" value="1"/>
</dbReference>
<feature type="chain" id="PRO_5021440621" evidence="4">
    <location>
        <begin position="32"/>
        <end position="325"/>
    </location>
</feature>
<feature type="domain" description="Periplasmic binding protein" evidence="5">
    <location>
        <begin position="38"/>
        <end position="290"/>
    </location>
</feature>
<evidence type="ECO:0000256" key="2">
    <source>
        <dbReference type="ARBA" id="ARBA00007639"/>
    </source>
</evidence>
<dbReference type="SUPFAM" id="SSF53822">
    <property type="entry name" value="Periplasmic binding protein-like I"/>
    <property type="match status" value="1"/>
</dbReference>
<comment type="similarity">
    <text evidence="2">Belongs to the bacterial solute-binding protein 2 family.</text>
</comment>
<dbReference type="OrthoDB" id="3837830at2"/>
<dbReference type="Proteomes" id="UP000315388">
    <property type="component" value="Unassembled WGS sequence"/>
</dbReference>
<reference evidence="6 7" key="1">
    <citation type="journal article" date="2003" name="Int. J. Syst. Evol. Microbiol.">
        <title>Towards a standardized format for the description of a novel species (of an established genus): Ochrobactrum gallinifaecis sp. nov.</title>
        <authorList>
            <person name="Kampfer P."/>
            <person name="Buczolits S."/>
            <person name="Albrecht A."/>
            <person name="Busse H.J."/>
            <person name="Stackebrandt E."/>
        </authorList>
    </citation>
    <scope>NUCLEOTIDE SEQUENCE [LARGE SCALE GENOMIC DNA]</scope>
    <source>
        <strain evidence="6 7">ISO 196</strain>
    </source>
</reference>
<dbReference type="GO" id="GO:0030246">
    <property type="term" value="F:carbohydrate binding"/>
    <property type="evidence" value="ECO:0007669"/>
    <property type="project" value="UniProtKB-ARBA"/>
</dbReference>
<evidence type="ECO:0000313" key="7">
    <source>
        <dbReference type="Proteomes" id="UP000315388"/>
    </source>
</evidence>
<dbReference type="Gene3D" id="3.40.50.2300">
    <property type="match status" value="2"/>
</dbReference>
<dbReference type="AlphaFoldDB" id="A0A502BRP6"/>
<gene>
    <name evidence="6" type="ORF">FHY56_00555</name>
</gene>
<proteinExistence type="inferred from homology"/>
<dbReference type="EMBL" id="VEWJ01000001">
    <property type="protein sequence ID" value="TPF76894.1"/>
    <property type="molecule type" value="Genomic_DNA"/>
</dbReference>
<evidence type="ECO:0000256" key="4">
    <source>
        <dbReference type="SAM" id="SignalP"/>
    </source>
</evidence>
<dbReference type="GO" id="GO:0030313">
    <property type="term" value="C:cell envelope"/>
    <property type="evidence" value="ECO:0007669"/>
    <property type="project" value="UniProtKB-SubCell"/>
</dbReference>
<accession>A0A502BRP6</accession>
<dbReference type="InterPro" id="IPR028082">
    <property type="entry name" value="Peripla_BP_I"/>
</dbReference>
<dbReference type="PANTHER" id="PTHR46847:SF1">
    <property type="entry name" value="D-ALLOSE-BINDING PERIPLASMIC PROTEIN-RELATED"/>
    <property type="match status" value="1"/>
</dbReference>
<comment type="caution">
    <text evidence="6">The sequence shown here is derived from an EMBL/GenBank/DDBJ whole genome shotgun (WGS) entry which is preliminary data.</text>
</comment>
<comment type="subcellular location">
    <subcellularLocation>
        <location evidence="1">Cell envelope</location>
    </subcellularLocation>
</comment>
<sequence>MKGKFLSVAFAALAAGALAIGTMAFTGIANAQDKKVTIGVSIPAADHGWTAGVVYHAERVAKLLMQEHPGLNVIVKTSPDAANQANALQDLAVQGLDGLVVLPTDPDPLVNAIKEIKDKGTFVALVDRAPSNNDNSIRDLYIAGNNPALGQVAGEYIAKNTPDAQVVVIRGMPIPIDQQRQDGFDKGIEGTNVKILDRQYGNWNRDDAFRVMQDFLTKYPKIDVVWCQDDDMAVGVLEAIKQANRDDIQYVIGGAGSKDMIKKVMDGDKLMPVDVLYPPAMVSTAMELAASHFYDQVPVSGEYILDATLITKDNAEEFYFPDSPF</sequence>
<dbReference type="Pfam" id="PF13407">
    <property type="entry name" value="Peripla_BP_4"/>
    <property type="match status" value="1"/>
</dbReference>
<evidence type="ECO:0000313" key="6">
    <source>
        <dbReference type="EMBL" id="TPF76894.1"/>
    </source>
</evidence>
<feature type="signal peptide" evidence="4">
    <location>
        <begin position="1"/>
        <end position="31"/>
    </location>
</feature>
<keyword evidence="7" id="KW-1185">Reference proteome</keyword>
<keyword evidence="3 4" id="KW-0732">Signal</keyword>
<organism evidence="6 7">
    <name type="scientific">Brucella gallinifaecis</name>
    <dbReference type="NCBI Taxonomy" id="215590"/>
    <lineage>
        <taxon>Bacteria</taxon>
        <taxon>Pseudomonadati</taxon>
        <taxon>Pseudomonadota</taxon>
        <taxon>Alphaproteobacteria</taxon>
        <taxon>Hyphomicrobiales</taxon>
        <taxon>Brucellaceae</taxon>
        <taxon>Brucella/Ochrobactrum group</taxon>
        <taxon>Brucella</taxon>
    </lineage>
</organism>
<evidence type="ECO:0000256" key="1">
    <source>
        <dbReference type="ARBA" id="ARBA00004196"/>
    </source>
</evidence>
<name>A0A502BRP6_9HYPH</name>
<protein>
    <submittedName>
        <fullName evidence="6">Substrate-binding domain-containing protein</fullName>
    </submittedName>
</protein>
<evidence type="ECO:0000256" key="3">
    <source>
        <dbReference type="ARBA" id="ARBA00022729"/>
    </source>
</evidence>
<dbReference type="RefSeq" id="WP_140903236.1">
    <property type="nucleotide sequence ID" value="NZ_JBHTMD010000017.1"/>
</dbReference>
<evidence type="ECO:0000259" key="5">
    <source>
        <dbReference type="Pfam" id="PF13407"/>
    </source>
</evidence>